<dbReference type="InterPro" id="IPR000914">
    <property type="entry name" value="SBP_5_dom"/>
</dbReference>
<evidence type="ECO:0000313" key="2">
    <source>
        <dbReference type="EMBL" id="MBM6616872.1"/>
    </source>
</evidence>
<protein>
    <submittedName>
        <fullName evidence="2">ABC transporter substrate-binding protein</fullName>
    </submittedName>
</protein>
<dbReference type="EMBL" id="JAFELM010000016">
    <property type="protein sequence ID" value="MBM6616872.1"/>
    <property type="molecule type" value="Genomic_DNA"/>
</dbReference>
<dbReference type="Gene3D" id="3.40.190.10">
    <property type="entry name" value="Periplasmic binding protein-like II"/>
    <property type="match status" value="1"/>
</dbReference>
<comment type="caution">
    <text evidence="2">The sequence shown here is derived from an EMBL/GenBank/DDBJ whole genome shotgun (WGS) entry which is preliminary data.</text>
</comment>
<organism evidence="2 3">
    <name type="scientific">Bacillus suaedaesalsae</name>
    <dbReference type="NCBI Taxonomy" id="2810349"/>
    <lineage>
        <taxon>Bacteria</taxon>
        <taxon>Bacillati</taxon>
        <taxon>Bacillota</taxon>
        <taxon>Bacilli</taxon>
        <taxon>Bacillales</taxon>
        <taxon>Bacillaceae</taxon>
        <taxon>Bacillus</taxon>
    </lineage>
</organism>
<dbReference type="RefSeq" id="WP_204202243.1">
    <property type="nucleotide sequence ID" value="NZ_JAFELM010000016.1"/>
</dbReference>
<feature type="domain" description="Solute-binding protein family 5" evidence="1">
    <location>
        <begin position="41"/>
        <end position="135"/>
    </location>
</feature>
<sequence>MTSTTRRGKGMIYVVDPSPLNWLYVLFNTMEEAVRASRTGKIIPSLASRLKWINEKTLELQLRDGVTFQNGEEFTANHVKQNFNQEEPWIAPHPPGTWLNLVKGRKVEFVDLYKVHIHFPSIDGLALGKLRSYHFANHLFWQKLGFGYEKFGTAEGHW</sequence>
<keyword evidence="3" id="KW-1185">Reference proteome</keyword>
<dbReference type="Proteomes" id="UP001518925">
    <property type="component" value="Unassembled WGS sequence"/>
</dbReference>
<reference evidence="2 3" key="1">
    <citation type="submission" date="2021-02" db="EMBL/GenBank/DDBJ databases">
        <title>Bacillus sp. RD4P76, an endophyte from a halophyte.</title>
        <authorList>
            <person name="Sun J.-Q."/>
        </authorList>
    </citation>
    <scope>NUCLEOTIDE SEQUENCE [LARGE SCALE GENOMIC DNA]</scope>
    <source>
        <strain evidence="2 3">RD4P76</strain>
    </source>
</reference>
<gene>
    <name evidence="2" type="ORF">JR050_04135</name>
</gene>
<accession>A0ABS2DEJ4</accession>
<proteinExistence type="predicted"/>
<evidence type="ECO:0000313" key="3">
    <source>
        <dbReference type="Proteomes" id="UP001518925"/>
    </source>
</evidence>
<dbReference type="SUPFAM" id="SSF53850">
    <property type="entry name" value="Periplasmic binding protein-like II"/>
    <property type="match status" value="1"/>
</dbReference>
<evidence type="ECO:0000259" key="1">
    <source>
        <dbReference type="Pfam" id="PF00496"/>
    </source>
</evidence>
<dbReference type="Pfam" id="PF00496">
    <property type="entry name" value="SBP_bac_5"/>
    <property type="match status" value="1"/>
</dbReference>
<name>A0ABS2DEJ4_9BACI</name>